<name>A0A4U9XIF9_9STRE</name>
<keyword evidence="2 8" id="KW-1003">Cell membrane</keyword>
<evidence type="ECO:0000259" key="10">
    <source>
        <dbReference type="PROSITE" id="PS51779"/>
    </source>
</evidence>
<proteinExistence type="inferred from homology"/>
<keyword evidence="4 8" id="KW-0812">Transmembrane</keyword>
<organism evidence="11 12">
    <name type="scientific">Streptococcus pseudoporcinus</name>
    <dbReference type="NCBI Taxonomy" id="361101"/>
    <lineage>
        <taxon>Bacteria</taxon>
        <taxon>Bacillati</taxon>
        <taxon>Bacillota</taxon>
        <taxon>Bacilli</taxon>
        <taxon>Lactobacillales</taxon>
        <taxon>Streptococcaceae</taxon>
        <taxon>Streptococcus</taxon>
    </lineage>
</organism>
<sequence length="394" mass="44340">MVKKKKTNPEKEPLVLTEWQKRNIEFLEKKKSQAEEERKLKEKLASEKKARLQSKNSEEEIDADDKSDTDSEIGTDSEADEEKVKEEVKPKVKKEKTKRQKALIKALPVLLTSFLILIASIFFLSPYSKLKTFASKGNNHTSLVELVSQSQIKPSEYFLSVFFSSAKHAHAIKTSNPWVKDVAIHYQLPNHFVFDVKEYRIIAYAQVDNGFQPILENGRRVTIVNKSQLPKNFLIINLTQEKDIQHLVATLAKLPEGLVKMIKSVSLANSTSTADLLTIEMQDGNTIRVPQSQLLKKMPYYLKIQKNLEAKSIVDMEVGIYSTTSDIEAKETEVKEDKKDDPKQKTEPSDGTNTNDQTSSSTDQTVNSTNTSQPSETQPTASSSSEAVAHVPAQ</sequence>
<keyword evidence="7 8" id="KW-0131">Cell cycle</keyword>
<comment type="function">
    <text evidence="8">Cell division protein that may be involved in stabilizing or promoting the assembly of the division complex.</text>
</comment>
<accession>A0A4U9XIF9</accession>
<feature type="compositionally biased region" description="Basic and acidic residues" evidence="9">
    <location>
        <begin position="329"/>
        <end position="348"/>
    </location>
</feature>
<dbReference type="EMBL" id="CABEHT010000001">
    <property type="protein sequence ID" value="VTS12746.1"/>
    <property type="molecule type" value="Genomic_DNA"/>
</dbReference>
<feature type="region of interest" description="Disordered" evidence="9">
    <location>
        <begin position="329"/>
        <end position="394"/>
    </location>
</feature>
<evidence type="ECO:0000256" key="9">
    <source>
        <dbReference type="SAM" id="MobiDB-lite"/>
    </source>
</evidence>
<dbReference type="GO" id="GO:0043093">
    <property type="term" value="P:FtsZ-dependent cytokinesis"/>
    <property type="evidence" value="ECO:0007669"/>
    <property type="project" value="UniProtKB-UniRule"/>
</dbReference>
<dbReference type="InterPro" id="IPR005548">
    <property type="entry name" value="Cell_div_FtsQ/DivIB_C"/>
</dbReference>
<feature type="transmembrane region" description="Helical" evidence="8">
    <location>
        <begin position="102"/>
        <end position="124"/>
    </location>
</feature>
<evidence type="ECO:0000256" key="1">
    <source>
        <dbReference type="ARBA" id="ARBA00004370"/>
    </source>
</evidence>
<dbReference type="PANTHER" id="PTHR37820">
    <property type="entry name" value="CELL DIVISION PROTEIN DIVIB"/>
    <property type="match status" value="1"/>
</dbReference>
<dbReference type="HAMAP" id="MF_00912">
    <property type="entry name" value="DivIB"/>
    <property type="match status" value="1"/>
</dbReference>
<dbReference type="Proteomes" id="UP000394068">
    <property type="component" value="Unassembled WGS sequence"/>
</dbReference>
<dbReference type="AlphaFoldDB" id="A0A4U9XIF9"/>
<feature type="compositionally biased region" description="Polar residues" evidence="9">
    <location>
        <begin position="374"/>
        <end position="386"/>
    </location>
</feature>
<dbReference type="GO" id="GO:0005886">
    <property type="term" value="C:plasma membrane"/>
    <property type="evidence" value="ECO:0007669"/>
    <property type="project" value="UniProtKB-SubCell"/>
</dbReference>
<feature type="domain" description="POTRA" evidence="10">
    <location>
        <begin position="128"/>
        <end position="199"/>
    </location>
</feature>
<evidence type="ECO:0000313" key="12">
    <source>
        <dbReference type="Proteomes" id="UP000394068"/>
    </source>
</evidence>
<feature type="compositionally biased region" description="Acidic residues" evidence="9">
    <location>
        <begin position="70"/>
        <end position="81"/>
    </location>
</feature>
<dbReference type="InterPro" id="IPR013685">
    <property type="entry name" value="POTRA_FtsQ_type"/>
</dbReference>
<dbReference type="InterPro" id="IPR050487">
    <property type="entry name" value="FtsQ_DivIB"/>
</dbReference>
<dbReference type="Gene3D" id="3.40.50.10960">
    <property type="match status" value="1"/>
</dbReference>
<feature type="compositionally biased region" description="Basic and acidic residues" evidence="9">
    <location>
        <begin position="32"/>
        <end position="50"/>
    </location>
</feature>
<comment type="subcellular location">
    <subcellularLocation>
        <location evidence="8">Cell membrane</location>
        <topology evidence="8">Single-pass type II membrane protein</topology>
    </subcellularLocation>
    <subcellularLocation>
        <location evidence="1">Membrane</location>
    </subcellularLocation>
    <text evidence="8">Localizes to the division septum.</text>
</comment>
<evidence type="ECO:0000256" key="7">
    <source>
        <dbReference type="ARBA" id="ARBA00023306"/>
    </source>
</evidence>
<evidence type="ECO:0000256" key="5">
    <source>
        <dbReference type="ARBA" id="ARBA00022989"/>
    </source>
</evidence>
<dbReference type="Pfam" id="PF03799">
    <property type="entry name" value="FtsQ_DivIB_C"/>
    <property type="match status" value="1"/>
</dbReference>
<keyword evidence="3 8" id="KW-0132">Cell division</keyword>
<comment type="similarity">
    <text evidence="8">Belongs to the FtsQ/DivIB family. DivIB subfamily.</text>
</comment>
<feature type="compositionally biased region" description="Low complexity" evidence="9">
    <location>
        <begin position="349"/>
        <end position="373"/>
    </location>
</feature>
<reference evidence="11 12" key="1">
    <citation type="submission" date="2019-05" db="EMBL/GenBank/DDBJ databases">
        <authorList>
            <consortium name="Pathogen Informatics"/>
        </authorList>
    </citation>
    <scope>NUCLEOTIDE SEQUENCE [LARGE SCALE GENOMIC DNA]</scope>
    <source>
        <strain evidence="11 12">NCTC5386</strain>
    </source>
</reference>
<evidence type="ECO:0000256" key="8">
    <source>
        <dbReference type="HAMAP-Rule" id="MF_00912"/>
    </source>
</evidence>
<gene>
    <name evidence="8 11" type="primary">divIB</name>
    <name evidence="11" type="ORF">NCTC5386_00579</name>
</gene>
<evidence type="ECO:0000256" key="2">
    <source>
        <dbReference type="ARBA" id="ARBA00022475"/>
    </source>
</evidence>
<dbReference type="PROSITE" id="PS51779">
    <property type="entry name" value="POTRA"/>
    <property type="match status" value="1"/>
</dbReference>
<dbReference type="RefSeq" id="WP_077322026.1">
    <property type="nucleotide sequence ID" value="NZ_CABEHT010000001.1"/>
</dbReference>
<keyword evidence="5 8" id="KW-1133">Transmembrane helix</keyword>
<dbReference type="Pfam" id="PF08478">
    <property type="entry name" value="POTRA_1"/>
    <property type="match status" value="1"/>
</dbReference>
<keyword evidence="6 8" id="KW-0472">Membrane</keyword>
<dbReference type="InterPro" id="IPR026580">
    <property type="entry name" value="DivIB"/>
</dbReference>
<dbReference type="PANTHER" id="PTHR37820:SF1">
    <property type="entry name" value="CELL DIVISION PROTEIN FTSQ"/>
    <property type="match status" value="1"/>
</dbReference>
<evidence type="ECO:0000256" key="3">
    <source>
        <dbReference type="ARBA" id="ARBA00022618"/>
    </source>
</evidence>
<dbReference type="InterPro" id="IPR034746">
    <property type="entry name" value="POTRA"/>
</dbReference>
<evidence type="ECO:0000256" key="6">
    <source>
        <dbReference type="ARBA" id="ARBA00023136"/>
    </source>
</evidence>
<protein>
    <recommendedName>
        <fullName evidence="8">Cell division protein DivIB</fullName>
    </recommendedName>
</protein>
<feature type="region of interest" description="Disordered" evidence="9">
    <location>
        <begin position="32"/>
        <end position="92"/>
    </location>
</feature>
<evidence type="ECO:0000256" key="4">
    <source>
        <dbReference type="ARBA" id="ARBA00022692"/>
    </source>
</evidence>
<dbReference type="GO" id="GO:0032153">
    <property type="term" value="C:cell division site"/>
    <property type="evidence" value="ECO:0007669"/>
    <property type="project" value="UniProtKB-UniRule"/>
</dbReference>
<evidence type="ECO:0000313" key="11">
    <source>
        <dbReference type="EMBL" id="VTS12746.1"/>
    </source>
</evidence>